<gene>
    <name evidence="3" type="ORF">IED13_25230</name>
</gene>
<dbReference type="InterPro" id="IPR029058">
    <property type="entry name" value="AB_hydrolase_fold"/>
</dbReference>
<proteinExistence type="predicted"/>
<dbReference type="PANTHER" id="PTHR22946:SF9">
    <property type="entry name" value="POLYKETIDE TRANSFERASE AF380"/>
    <property type="match status" value="1"/>
</dbReference>
<evidence type="ECO:0000259" key="2">
    <source>
        <dbReference type="Pfam" id="PF01738"/>
    </source>
</evidence>
<reference evidence="3" key="1">
    <citation type="submission" date="2020-09" db="EMBL/GenBank/DDBJ databases">
        <title>Bosea spartocytisi sp. nov. a root nodule endophyte of Spartocytisus supranubius in the high mountain ecosystem fo the Teide National Park (Canary Islands, Spain).</title>
        <authorList>
            <person name="Pulido-Suarez L."/>
            <person name="Peix A."/>
            <person name="Igual J.M."/>
            <person name="Socas-Perez N."/>
            <person name="Velazquez E."/>
            <person name="Flores-Felix J.D."/>
            <person name="Leon-Barrios M."/>
        </authorList>
    </citation>
    <scope>NUCLEOTIDE SEQUENCE</scope>
    <source>
        <strain evidence="3">SSUT16</strain>
    </source>
</reference>
<sequence length="268" mass="29041">MIGNLLRVLQLAPLLLAATLGGARAFEKVSFPSRDALDLIGWLARPEGAGPFPFVIGLHGCAGLYARSGEIGARENDWSQRLTQAGYAVLLVDSFGPRGIKALCTERERSLTPAGRARDAFAAVDWLNRQSFAASQRISLIGWSNGGSTALRVADSPEAKRLRHVIAFYPGCRVMLKRDWRARTDTAIFQGLADDWTPAAPCEELAQRGGARFVGFPGAYHDFDHPGLPLRERKAAYSQRPDGMVTIGSDPKARAEAIDAVMAILKTP</sequence>
<dbReference type="Proteomes" id="UP000619295">
    <property type="component" value="Unassembled WGS sequence"/>
</dbReference>
<dbReference type="InterPro" id="IPR050261">
    <property type="entry name" value="FrsA_esterase"/>
</dbReference>
<dbReference type="GO" id="GO:0052689">
    <property type="term" value="F:carboxylic ester hydrolase activity"/>
    <property type="evidence" value="ECO:0007669"/>
    <property type="project" value="UniProtKB-ARBA"/>
</dbReference>
<name>A0A927EDU5_9HYPH</name>
<dbReference type="PANTHER" id="PTHR22946">
    <property type="entry name" value="DIENELACTONE HYDROLASE DOMAIN-CONTAINING PROTEIN-RELATED"/>
    <property type="match status" value="1"/>
</dbReference>
<evidence type="ECO:0000313" key="4">
    <source>
        <dbReference type="Proteomes" id="UP000619295"/>
    </source>
</evidence>
<organism evidence="3 4">
    <name type="scientific">Bosea spartocytisi</name>
    <dbReference type="NCBI Taxonomy" id="2773451"/>
    <lineage>
        <taxon>Bacteria</taxon>
        <taxon>Pseudomonadati</taxon>
        <taxon>Pseudomonadota</taxon>
        <taxon>Alphaproteobacteria</taxon>
        <taxon>Hyphomicrobiales</taxon>
        <taxon>Boseaceae</taxon>
        <taxon>Bosea</taxon>
    </lineage>
</organism>
<protein>
    <submittedName>
        <fullName evidence="3">Dienelactone hydrolase family protein</fullName>
    </submittedName>
</protein>
<dbReference type="Gene3D" id="3.40.50.1820">
    <property type="entry name" value="alpha/beta hydrolase"/>
    <property type="match status" value="1"/>
</dbReference>
<feature type="domain" description="Dienelactone hydrolase" evidence="2">
    <location>
        <begin position="41"/>
        <end position="266"/>
    </location>
</feature>
<evidence type="ECO:0000256" key="1">
    <source>
        <dbReference type="ARBA" id="ARBA00022801"/>
    </source>
</evidence>
<evidence type="ECO:0000313" key="3">
    <source>
        <dbReference type="EMBL" id="MBD3849015.1"/>
    </source>
</evidence>
<dbReference type="SUPFAM" id="SSF53474">
    <property type="entry name" value="alpha/beta-Hydrolases"/>
    <property type="match status" value="1"/>
</dbReference>
<dbReference type="RefSeq" id="WP_191125822.1">
    <property type="nucleotide sequence ID" value="NZ_JACXWY010000027.1"/>
</dbReference>
<dbReference type="InterPro" id="IPR002925">
    <property type="entry name" value="Dienelactn_hydro"/>
</dbReference>
<comment type="caution">
    <text evidence="3">The sequence shown here is derived from an EMBL/GenBank/DDBJ whole genome shotgun (WGS) entry which is preliminary data.</text>
</comment>
<accession>A0A927EDU5</accession>
<dbReference type="Pfam" id="PF01738">
    <property type="entry name" value="DLH"/>
    <property type="match status" value="1"/>
</dbReference>
<keyword evidence="1 3" id="KW-0378">Hydrolase</keyword>
<keyword evidence="4" id="KW-1185">Reference proteome</keyword>
<dbReference type="EMBL" id="JACXWY010000027">
    <property type="protein sequence ID" value="MBD3849015.1"/>
    <property type="molecule type" value="Genomic_DNA"/>
</dbReference>
<dbReference type="AlphaFoldDB" id="A0A927EDU5"/>